<dbReference type="InterPro" id="IPR029000">
    <property type="entry name" value="Cyclophilin-like_dom_sf"/>
</dbReference>
<protein>
    <recommendedName>
        <fullName evidence="1">PPIase cyclophilin-type domain-containing protein</fullName>
    </recommendedName>
</protein>
<keyword evidence="3" id="KW-1185">Reference proteome</keyword>
<dbReference type="PANTHER" id="PTHR47875:SF1">
    <property type="entry name" value="PEPTIDYL-PROLYL CIS-TRANS ISOMERASE CYP28, CHLOROPLASTIC"/>
    <property type="match status" value="1"/>
</dbReference>
<accession>A0AA38FC28</accession>
<comment type="caution">
    <text evidence="2">The sequence shown here is derived from an EMBL/GenBank/DDBJ whole genome shotgun (WGS) entry which is preliminary data.</text>
</comment>
<evidence type="ECO:0000313" key="3">
    <source>
        <dbReference type="Proteomes" id="UP000824469"/>
    </source>
</evidence>
<evidence type="ECO:0000259" key="1">
    <source>
        <dbReference type="PROSITE" id="PS50072"/>
    </source>
</evidence>
<dbReference type="GO" id="GO:0009507">
    <property type="term" value="C:chloroplast"/>
    <property type="evidence" value="ECO:0007669"/>
    <property type="project" value="TreeGrafter"/>
</dbReference>
<dbReference type="OMA" id="DPNYRNV"/>
<gene>
    <name evidence="2" type="ORF">KI387_028570</name>
</gene>
<organism evidence="2 3">
    <name type="scientific">Taxus chinensis</name>
    <name type="common">Chinese yew</name>
    <name type="synonym">Taxus wallichiana var. chinensis</name>
    <dbReference type="NCBI Taxonomy" id="29808"/>
    <lineage>
        <taxon>Eukaryota</taxon>
        <taxon>Viridiplantae</taxon>
        <taxon>Streptophyta</taxon>
        <taxon>Embryophyta</taxon>
        <taxon>Tracheophyta</taxon>
        <taxon>Spermatophyta</taxon>
        <taxon>Pinopsida</taxon>
        <taxon>Pinidae</taxon>
        <taxon>Conifers II</taxon>
        <taxon>Cupressales</taxon>
        <taxon>Taxaceae</taxon>
        <taxon>Taxus</taxon>
    </lineage>
</organism>
<dbReference type="PROSITE" id="PS50072">
    <property type="entry name" value="CSA_PPIASE_2"/>
    <property type="match status" value="1"/>
</dbReference>
<dbReference type="PANTHER" id="PTHR47875">
    <property type="entry name" value="PEPTIDYL-PROLYL CIS-TRANS ISOMERASE CYP28, CHLOROPLASTIC"/>
    <property type="match status" value="1"/>
</dbReference>
<dbReference type="Proteomes" id="UP000824469">
    <property type="component" value="Unassembled WGS sequence"/>
</dbReference>
<dbReference type="FunFam" id="2.40.100.10:FF:000037">
    <property type="entry name" value="Peptidyl-prolyl cis-trans isomerase"/>
    <property type="match status" value="1"/>
</dbReference>
<reference evidence="2 3" key="1">
    <citation type="journal article" date="2021" name="Nat. Plants">
        <title>The Taxus genome provides insights into paclitaxel biosynthesis.</title>
        <authorList>
            <person name="Xiong X."/>
            <person name="Gou J."/>
            <person name="Liao Q."/>
            <person name="Li Y."/>
            <person name="Zhou Q."/>
            <person name="Bi G."/>
            <person name="Li C."/>
            <person name="Du R."/>
            <person name="Wang X."/>
            <person name="Sun T."/>
            <person name="Guo L."/>
            <person name="Liang H."/>
            <person name="Lu P."/>
            <person name="Wu Y."/>
            <person name="Zhang Z."/>
            <person name="Ro D.K."/>
            <person name="Shang Y."/>
            <person name="Huang S."/>
            <person name="Yan J."/>
        </authorList>
    </citation>
    <scope>NUCLEOTIDE SEQUENCE [LARGE SCALE GENOMIC DNA]</scope>
    <source>
        <strain evidence="2">Ta-2019</strain>
    </source>
</reference>
<name>A0AA38FC28_TAXCH</name>
<proteinExistence type="predicted"/>
<dbReference type="EMBL" id="JAHRHJ020000010">
    <property type="protein sequence ID" value="KAH9296888.1"/>
    <property type="molecule type" value="Genomic_DNA"/>
</dbReference>
<dbReference type="InterPro" id="IPR044178">
    <property type="entry name" value="CYP28-like"/>
</dbReference>
<dbReference type="PRINTS" id="PR00153">
    <property type="entry name" value="CSAPPISMRASE"/>
</dbReference>
<dbReference type="SUPFAM" id="SSF50891">
    <property type="entry name" value="Cyclophilin-like"/>
    <property type="match status" value="1"/>
</dbReference>
<feature type="domain" description="PPIase cyclophilin-type" evidence="1">
    <location>
        <begin position="138"/>
        <end position="331"/>
    </location>
</feature>
<evidence type="ECO:0000313" key="2">
    <source>
        <dbReference type="EMBL" id="KAH9296888.1"/>
    </source>
</evidence>
<dbReference type="Pfam" id="PF00160">
    <property type="entry name" value="Pro_isomerase"/>
    <property type="match status" value="1"/>
</dbReference>
<sequence>MQSAQFPTTSHGFYLNSLNMGIATRLPLTALKLSAPPPHKYRITTTSHLRFPAPHNSAATSRRELLISTTLLSAAAAEEEAAVEEPTAAPVDTTITDRVFLDITVCPNSFKPDRAATATAAAGTAAKASTAAAFCPEGETLGRIIIGLYGKQVPRTVANFKAMCTGTAGGKYEGTLIHKVFPGQYFMAGKQGRREKGEVPPPTNLQRNTETVEAGAFRLRHLRPGTVSLCLSENDDEDEFKLSPDYRNVEFMVTTGPGPCPQLDNRNIIFGSVLEGMDVVTAIAAIPTYKPGESIRQINDLAEFLGDERAQNARNLWNRPLKSLFISSCGELRVAKPSLAPSLP</sequence>
<dbReference type="InterPro" id="IPR002130">
    <property type="entry name" value="Cyclophilin-type_PPIase_dom"/>
</dbReference>
<dbReference type="Gene3D" id="2.40.100.10">
    <property type="entry name" value="Cyclophilin-like"/>
    <property type="match status" value="1"/>
</dbReference>
<dbReference type="AlphaFoldDB" id="A0AA38FC28"/>
<dbReference type="GO" id="GO:0003755">
    <property type="term" value="F:peptidyl-prolyl cis-trans isomerase activity"/>
    <property type="evidence" value="ECO:0007669"/>
    <property type="project" value="InterPro"/>
</dbReference>